<sequence length="51" mass="5962">MYGVTPTLIFRKLEYRGILKLIHYGGAYTTFSINDHSDHNLSDYFQGYEKS</sequence>
<dbReference type="Proteomes" id="UP000185003">
    <property type="component" value="Unassembled WGS sequence"/>
</dbReference>
<dbReference type="STRING" id="536979.SAMN04488055_4638"/>
<organism evidence="1 2">
    <name type="scientific">Chitinophaga niabensis</name>
    <dbReference type="NCBI Taxonomy" id="536979"/>
    <lineage>
        <taxon>Bacteria</taxon>
        <taxon>Pseudomonadati</taxon>
        <taxon>Bacteroidota</taxon>
        <taxon>Chitinophagia</taxon>
        <taxon>Chitinophagales</taxon>
        <taxon>Chitinophagaceae</taxon>
        <taxon>Chitinophaga</taxon>
    </lineage>
</organism>
<keyword evidence="2" id="KW-1185">Reference proteome</keyword>
<accession>A0A1N6JXQ2</accession>
<proteinExistence type="predicted"/>
<evidence type="ECO:0000313" key="1">
    <source>
        <dbReference type="EMBL" id="SIO48991.1"/>
    </source>
</evidence>
<evidence type="ECO:0000313" key="2">
    <source>
        <dbReference type="Proteomes" id="UP000185003"/>
    </source>
</evidence>
<name>A0A1N6JXQ2_9BACT</name>
<protein>
    <submittedName>
        <fullName evidence="1">Uncharacterized protein</fullName>
    </submittedName>
</protein>
<dbReference type="EMBL" id="FSRA01000002">
    <property type="protein sequence ID" value="SIO48991.1"/>
    <property type="molecule type" value="Genomic_DNA"/>
</dbReference>
<dbReference type="AlphaFoldDB" id="A0A1N6JXQ2"/>
<gene>
    <name evidence="1" type="ORF">SAMN04488055_4638</name>
</gene>
<reference evidence="1 2" key="1">
    <citation type="submission" date="2016-11" db="EMBL/GenBank/DDBJ databases">
        <authorList>
            <person name="Jaros S."/>
            <person name="Januszkiewicz K."/>
            <person name="Wedrychowicz H."/>
        </authorList>
    </citation>
    <scope>NUCLEOTIDE SEQUENCE [LARGE SCALE GENOMIC DNA]</scope>
    <source>
        <strain evidence="1 2">DSM 24787</strain>
    </source>
</reference>